<feature type="transmembrane region" description="Helical" evidence="2">
    <location>
        <begin position="80"/>
        <end position="100"/>
    </location>
</feature>
<sequence>MTPQHAPQLAALRRREHRSTAAPLQLLNPGRPYPECRENGMHALRHFYASALLDTPEAAKSPLLAENPQAGGPFAWPYFFFPWFLTASIAAAAASGSRYVPPGLRGRKFSSSS</sequence>
<comment type="caution">
    <text evidence="3">The sequence shown here is derived from an EMBL/GenBank/DDBJ whole genome shotgun (WGS) entry which is preliminary data.</text>
</comment>
<reference evidence="3 4" key="1">
    <citation type="submission" date="2017-12" db="EMBL/GenBank/DDBJ databases">
        <title>Population genomics insights into the ecological differentiation and adaptive evolution in streptomycetes.</title>
        <authorList>
            <person name="Li Y."/>
            <person name="Huang Y."/>
        </authorList>
    </citation>
    <scope>NUCLEOTIDE SEQUENCE [LARGE SCALE GENOMIC DNA]</scope>
    <source>
        <strain evidence="3 4">NBRC 100770</strain>
    </source>
</reference>
<evidence type="ECO:0000256" key="1">
    <source>
        <dbReference type="SAM" id="MobiDB-lite"/>
    </source>
</evidence>
<feature type="region of interest" description="Disordered" evidence="1">
    <location>
        <begin position="1"/>
        <end position="32"/>
    </location>
</feature>
<accession>A0A8G2E0X3</accession>
<dbReference type="Proteomes" id="UP000292693">
    <property type="component" value="Unassembled WGS sequence"/>
</dbReference>
<keyword evidence="2" id="KW-0812">Transmembrane</keyword>
<keyword evidence="2" id="KW-1133">Transmembrane helix</keyword>
<proteinExistence type="predicted"/>
<evidence type="ECO:0000313" key="4">
    <source>
        <dbReference type="Proteomes" id="UP000292693"/>
    </source>
</evidence>
<protein>
    <submittedName>
        <fullName evidence="3">Uncharacterized protein</fullName>
    </submittedName>
</protein>
<keyword evidence="2" id="KW-0472">Membrane</keyword>
<evidence type="ECO:0000256" key="2">
    <source>
        <dbReference type="SAM" id="Phobius"/>
    </source>
</evidence>
<dbReference type="AlphaFoldDB" id="A0A8G2E0X3"/>
<evidence type="ECO:0000313" key="3">
    <source>
        <dbReference type="EMBL" id="RZE21209.1"/>
    </source>
</evidence>
<gene>
    <name evidence="3" type="ORF">C0Q92_17870</name>
</gene>
<dbReference type="EMBL" id="PKLL01000021">
    <property type="protein sequence ID" value="RZE21209.1"/>
    <property type="molecule type" value="Genomic_DNA"/>
</dbReference>
<organism evidence="3 4">
    <name type="scientific">Streptomyces albidoflavus</name>
    <dbReference type="NCBI Taxonomy" id="1886"/>
    <lineage>
        <taxon>Bacteria</taxon>
        <taxon>Bacillati</taxon>
        <taxon>Actinomycetota</taxon>
        <taxon>Actinomycetes</taxon>
        <taxon>Kitasatosporales</taxon>
        <taxon>Streptomycetaceae</taxon>
        <taxon>Streptomyces</taxon>
        <taxon>Streptomyces albidoflavus group</taxon>
    </lineage>
</organism>
<name>A0A8G2E0X3_9ACTN</name>